<dbReference type="InterPro" id="IPR003661">
    <property type="entry name" value="HisK_dim/P_dom"/>
</dbReference>
<keyword evidence="8" id="KW-0902">Two-component regulatory system</keyword>
<accession>A0ABX0NKM1</accession>
<evidence type="ECO:0000313" key="11">
    <source>
        <dbReference type="Proteomes" id="UP000621455"/>
    </source>
</evidence>
<evidence type="ECO:0000256" key="5">
    <source>
        <dbReference type="ARBA" id="ARBA00022741"/>
    </source>
</evidence>
<dbReference type="Pfam" id="PF02518">
    <property type="entry name" value="HATPase_c"/>
    <property type="match status" value="1"/>
</dbReference>
<dbReference type="CDD" id="cd00082">
    <property type="entry name" value="HisKA"/>
    <property type="match status" value="1"/>
</dbReference>
<dbReference type="Pfam" id="PF00512">
    <property type="entry name" value="HisKA"/>
    <property type="match status" value="1"/>
</dbReference>
<keyword evidence="3" id="KW-0597">Phosphoprotein</keyword>
<comment type="caution">
    <text evidence="10">The sequence shown here is derived from an EMBL/GenBank/DDBJ whole genome shotgun (WGS) entry which is preliminary data.</text>
</comment>
<keyword evidence="11" id="KW-1185">Reference proteome</keyword>
<dbReference type="PRINTS" id="PR00344">
    <property type="entry name" value="BCTRLSENSOR"/>
</dbReference>
<keyword evidence="4" id="KW-0808">Transferase</keyword>
<keyword evidence="5" id="KW-0547">Nucleotide-binding</keyword>
<dbReference type="SMART" id="SM00387">
    <property type="entry name" value="HATPase_c"/>
    <property type="match status" value="1"/>
</dbReference>
<name>A0ABX0NKM1_9BURK</name>
<dbReference type="RefSeq" id="WP_167094514.1">
    <property type="nucleotide sequence ID" value="NZ_WHJG01000111.1"/>
</dbReference>
<dbReference type="InterPro" id="IPR005467">
    <property type="entry name" value="His_kinase_dom"/>
</dbReference>
<organism evidence="10 11">
    <name type="scientific">Massilia frigida</name>
    <dbReference type="NCBI Taxonomy" id="2609281"/>
    <lineage>
        <taxon>Bacteria</taxon>
        <taxon>Pseudomonadati</taxon>
        <taxon>Pseudomonadota</taxon>
        <taxon>Betaproteobacteria</taxon>
        <taxon>Burkholderiales</taxon>
        <taxon>Oxalobacteraceae</taxon>
        <taxon>Telluria group</taxon>
        <taxon>Massilia</taxon>
    </lineage>
</organism>
<evidence type="ECO:0000256" key="8">
    <source>
        <dbReference type="ARBA" id="ARBA00023012"/>
    </source>
</evidence>
<dbReference type="InterPro" id="IPR004358">
    <property type="entry name" value="Sig_transdc_His_kin-like_C"/>
</dbReference>
<dbReference type="GO" id="GO:0016301">
    <property type="term" value="F:kinase activity"/>
    <property type="evidence" value="ECO:0007669"/>
    <property type="project" value="UniProtKB-KW"/>
</dbReference>
<keyword evidence="7" id="KW-0067">ATP-binding</keyword>
<dbReference type="Gene3D" id="1.10.287.130">
    <property type="match status" value="1"/>
</dbReference>
<evidence type="ECO:0000259" key="9">
    <source>
        <dbReference type="PROSITE" id="PS50109"/>
    </source>
</evidence>
<dbReference type="PANTHER" id="PTHR42878:SF7">
    <property type="entry name" value="SENSOR HISTIDINE KINASE GLRK"/>
    <property type="match status" value="1"/>
</dbReference>
<dbReference type="InterPro" id="IPR050351">
    <property type="entry name" value="BphY/WalK/GraS-like"/>
</dbReference>
<reference evidence="10 11" key="1">
    <citation type="submission" date="2019-10" db="EMBL/GenBank/DDBJ databases">
        <title>Taxonomy of Antarctic Massilia spp.: description of Massilia rubra sp. nov., Massilia aquatica sp. nov., Massilia mucilaginosa sp. nov., Massilia frigida sp. nov. isolated from streams, lakes and regoliths.</title>
        <authorList>
            <person name="Holochova P."/>
            <person name="Sedlacek I."/>
            <person name="Kralova S."/>
            <person name="Maslanova I."/>
            <person name="Busse H.-J."/>
            <person name="Stankova E."/>
            <person name="Vrbovska V."/>
            <person name="Kovarovic V."/>
            <person name="Bartak M."/>
            <person name="Svec P."/>
            <person name="Pantucek R."/>
        </authorList>
    </citation>
    <scope>NUCLEOTIDE SEQUENCE [LARGE SCALE GENOMIC DNA]</scope>
    <source>
        <strain evidence="10 11">CCM 8695</strain>
    </source>
</reference>
<dbReference type="SUPFAM" id="SSF47384">
    <property type="entry name" value="Homodimeric domain of signal transducing histidine kinase"/>
    <property type="match status" value="1"/>
</dbReference>
<comment type="catalytic activity">
    <reaction evidence="1">
        <text>ATP + protein L-histidine = ADP + protein N-phospho-L-histidine.</text>
        <dbReference type="EC" id="2.7.13.3"/>
    </reaction>
</comment>
<protein>
    <recommendedName>
        <fullName evidence="2">histidine kinase</fullName>
        <ecNumber evidence="2">2.7.13.3</ecNumber>
    </recommendedName>
</protein>
<dbReference type="PROSITE" id="PS50109">
    <property type="entry name" value="HIS_KIN"/>
    <property type="match status" value="1"/>
</dbReference>
<evidence type="ECO:0000256" key="1">
    <source>
        <dbReference type="ARBA" id="ARBA00000085"/>
    </source>
</evidence>
<dbReference type="PANTHER" id="PTHR42878">
    <property type="entry name" value="TWO-COMPONENT HISTIDINE KINASE"/>
    <property type="match status" value="1"/>
</dbReference>
<dbReference type="EMBL" id="WHJG01000111">
    <property type="protein sequence ID" value="NHZ84157.1"/>
    <property type="molecule type" value="Genomic_DNA"/>
</dbReference>
<gene>
    <name evidence="10" type="ORF">F2P44_33630</name>
</gene>
<dbReference type="SMART" id="SM00388">
    <property type="entry name" value="HisKA"/>
    <property type="match status" value="1"/>
</dbReference>
<keyword evidence="6 10" id="KW-0418">Kinase</keyword>
<evidence type="ECO:0000313" key="10">
    <source>
        <dbReference type="EMBL" id="NHZ84157.1"/>
    </source>
</evidence>
<sequence length="389" mass="42155">MKLSQFILSHLDEILGEWEAFARSLSKPGDPVPVSELQDHARQMLQAIAADMNTVESEKQKKAKSIAGVSQVHASKSAASTHGALRQLSGFTMPEVTAEFRAMRASVLRLWMVKSTRASKEKTDEILRFNEAIDQALQDSASRFSEQSNRTRDTFLAILGHDLRSPLATMTMAGAFLVRPTIDQANAIQIGARVSRSAATMTTMVNDLLEYARTQLGGAIPIRPVLADIVEICQSALDDASAAHPDCVFQLDAEGERIGEYDAPRLTQVFSNLLNNAAQYKGEKHPVTISACGDKDSTVIQVKNFGPEIPRASLVSIFDPLVQLSVENDQKGPLSTSLGLGLFIAREITTSHGGTIKVESSTEDGTIFTVRLPPKSPDGGSKEINGNYC</sequence>
<evidence type="ECO:0000256" key="7">
    <source>
        <dbReference type="ARBA" id="ARBA00022840"/>
    </source>
</evidence>
<dbReference type="EC" id="2.7.13.3" evidence="2"/>
<evidence type="ECO:0000256" key="2">
    <source>
        <dbReference type="ARBA" id="ARBA00012438"/>
    </source>
</evidence>
<dbReference type="SUPFAM" id="SSF55874">
    <property type="entry name" value="ATPase domain of HSP90 chaperone/DNA topoisomerase II/histidine kinase"/>
    <property type="match status" value="1"/>
</dbReference>
<dbReference type="InterPro" id="IPR036890">
    <property type="entry name" value="HATPase_C_sf"/>
</dbReference>
<feature type="domain" description="Histidine kinase" evidence="9">
    <location>
        <begin position="158"/>
        <end position="376"/>
    </location>
</feature>
<dbReference type="Gene3D" id="3.30.565.10">
    <property type="entry name" value="Histidine kinase-like ATPase, C-terminal domain"/>
    <property type="match status" value="1"/>
</dbReference>
<dbReference type="CDD" id="cd00075">
    <property type="entry name" value="HATPase"/>
    <property type="match status" value="1"/>
</dbReference>
<dbReference type="Proteomes" id="UP000621455">
    <property type="component" value="Unassembled WGS sequence"/>
</dbReference>
<dbReference type="InterPro" id="IPR003594">
    <property type="entry name" value="HATPase_dom"/>
</dbReference>
<proteinExistence type="predicted"/>
<evidence type="ECO:0000256" key="6">
    <source>
        <dbReference type="ARBA" id="ARBA00022777"/>
    </source>
</evidence>
<dbReference type="InterPro" id="IPR036097">
    <property type="entry name" value="HisK_dim/P_sf"/>
</dbReference>
<evidence type="ECO:0000256" key="4">
    <source>
        <dbReference type="ARBA" id="ARBA00022679"/>
    </source>
</evidence>
<evidence type="ECO:0000256" key="3">
    <source>
        <dbReference type="ARBA" id="ARBA00022553"/>
    </source>
</evidence>